<accession>A0ACB9CLW6</accession>
<protein>
    <submittedName>
        <fullName evidence="1">Uncharacterized protein</fullName>
    </submittedName>
</protein>
<reference evidence="2" key="1">
    <citation type="journal article" date="2022" name="Mol. Ecol. Resour.">
        <title>The genomes of chicory, endive, great burdock and yacon provide insights into Asteraceae palaeo-polyploidization history and plant inulin production.</title>
        <authorList>
            <person name="Fan W."/>
            <person name="Wang S."/>
            <person name="Wang H."/>
            <person name="Wang A."/>
            <person name="Jiang F."/>
            <person name="Liu H."/>
            <person name="Zhao H."/>
            <person name="Xu D."/>
            <person name="Zhang Y."/>
        </authorList>
    </citation>
    <scope>NUCLEOTIDE SEQUENCE [LARGE SCALE GENOMIC DNA]</scope>
    <source>
        <strain evidence="2">cv. Niubang</strain>
    </source>
</reference>
<reference evidence="1 2" key="2">
    <citation type="journal article" date="2022" name="Mol. Ecol. Resour.">
        <title>The genomes of chicory, endive, great burdock and yacon provide insights into Asteraceae paleo-polyploidization history and plant inulin production.</title>
        <authorList>
            <person name="Fan W."/>
            <person name="Wang S."/>
            <person name="Wang H."/>
            <person name="Wang A."/>
            <person name="Jiang F."/>
            <person name="Liu H."/>
            <person name="Zhao H."/>
            <person name="Xu D."/>
            <person name="Zhang Y."/>
        </authorList>
    </citation>
    <scope>NUCLEOTIDE SEQUENCE [LARGE SCALE GENOMIC DNA]</scope>
    <source>
        <strain evidence="2">cv. Niubang</strain>
    </source>
</reference>
<sequence>MEVQDEDALDEADEVTRHRWNHVNSGRWDLFVISVGGVGEEGRFQYHKSAPLSDKTGLHSRSHHDIDHTSHVASGRFRKQIGTSENLSSHFLMEPSNLQHQN</sequence>
<comment type="caution">
    <text evidence="1">The sequence shown here is derived from an EMBL/GenBank/DDBJ whole genome shotgun (WGS) entry which is preliminary data.</text>
</comment>
<evidence type="ECO:0000313" key="2">
    <source>
        <dbReference type="Proteomes" id="UP001055879"/>
    </source>
</evidence>
<dbReference type="Proteomes" id="UP001055879">
    <property type="component" value="Linkage Group LG04"/>
</dbReference>
<name>A0ACB9CLW6_ARCLA</name>
<evidence type="ECO:0000313" key="1">
    <source>
        <dbReference type="EMBL" id="KAI3735257.1"/>
    </source>
</evidence>
<keyword evidence="2" id="KW-1185">Reference proteome</keyword>
<organism evidence="1 2">
    <name type="scientific">Arctium lappa</name>
    <name type="common">Greater burdock</name>
    <name type="synonym">Lappa major</name>
    <dbReference type="NCBI Taxonomy" id="4217"/>
    <lineage>
        <taxon>Eukaryota</taxon>
        <taxon>Viridiplantae</taxon>
        <taxon>Streptophyta</taxon>
        <taxon>Embryophyta</taxon>
        <taxon>Tracheophyta</taxon>
        <taxon>Spermatophyta</taxon>
        <taxon>Magnoliopsida</taxon>
        <taxon>eudicotyledons</taxon>
        <taxon>Gunneridae</taxon>
        <taxon>Pentapetalae</taxon>
        <taxon>asterids</taxon>
        <taxon>campanulids</taxon>
        <taxon>Asterales</taxon>
        <taxon>Asteraceae</taxon>
        <taxon>Carduoideae</taxon>
        <taxon>Cardueae</taxon>
        <taxon>Arctiinae</taxon>
        <taxon>Arctium</taxon>
    </lineage>
</organism>
<gene>
    <name evidence="1" type="ORF">L6452_14749</name>
</gene>
<dbReference type="EMBL" id="CM042050">
    <property type="protein sequence ID" value="KAI3735257.1"/>
    <property type="molecule type" value="Genomic_DNA"/>
</dbReference>
<proteinExistence type="predicted"/>